<reference evidence="2" key="1">
    <citation type="submission" date="2023-03" db="EMBL/GenBank/DDBJ databases">
        <authorList>
            <person name="Steffen K."/>
            <person name="Cardenas P."/>
        </authorList>
    </citation>
    <scope>NUCLEOTIDE SEQUENCE</scope>
</reference>
<dbReference type="InterPro" id="IPR036188">
    <property type="entry name" value="FAD/NAD-bd_sf"/>
</dbReference>
<dbReference type="GO" id="GO:0005759">
    <property type="term" value="C:mitochondrial matrix"/>
    <property type="evidence" value="ECO:0007669"/>
    <property type="project" value="TreeGrafter"/>
</dbReference>
<organism evidence="2 3">
    <name type="scientific">Geodia barretti</name>
    <name type="common">Barrett's horny sponge</name>
    <dbReference type="NCBI Taxonomy" id="519541"/>
    <lineage>
        <taxon>Eukaryota</taxon>
        <taxon>Metazoa</taxon>
        <taxon>Porifera</taxon>
        <taxon>Demospongiae</taxon>
        <taxon>Heteroscleromorpha</taxon>
        <taxon>Tetractinellida</taxon>
        <taxon>Astrophorina</taxon>
        <taxon>Geodiidae</taxon>
        <taxon>Geodia</taxon>
    </lineage>
</organism>
<evidence type="ECO:0000259" key="1">
    <source>
        <dbReference type="Pfam" id="PF01266"/>
    </source>
</evidence>
<dbReference type="Proteomes" id="UP001174909">
    <property type="component" value="Unassembled WGS sequence"/>
</dbReference>
<protein>
    <submittedName>
        <fullName evidence="2">Sarcosine dehydrogenase, mitochondrial</fullName>
    </submittedName>
</protein>
<dbReference type="InterPro" id="IPR006076">
    <property type="entry name" value="FAD-dep_OxRdtase"/>
</dbReference>
<sequence length="311" mass="34333">MTVVQGSQRRGRCLREGKDIDRRWARVVIIGRGIVGCSVAYYLTKLGWTDVVVLERKTVAGGTTWHAAGLVTQLRATRTMIDINRVGAQLYSTLHEETGIPTGFRATGSLTVTTTNDRMDELKRILSLGRCYGIEIHEISAEDAGTMWPLMRTDDLKGGTYIPKDGHAIPASAALSVARGAEMGGARIVENVQVTGVNRKDGVVTGVSTDRGDIEWAFRRTSRPADPDEQIYFRRDAEEQGAILMGGFETTPKPWGDDAIPRDYHFDLLEPDWEHFKVFWDNAVHRVPAMGEAGINRFCVSAESFTSTTGT</sequence>
<dbReference type="Gene3D" id="3.50.50.60">
    <property type="entry name" value="FAD/NAD(P)-binding domain"/>
    <property type="match status" value="1"/>
</dbReference>
<dbReference type="AlphaFoldDB" id="A0AA35R631"/>
<name>A0AA35R631_GEOBA</name>
<proteinExistence type="predicted"/>
<comment type="caution">
    <text evidence="2">The sequence shown here is derived from an EMBL/GenBank/DDBJ whole genome shotgun (WGS) entry which is preliminary data.</text>
</comment>
<dbReference type="EMBL" id="CASHTH010000557">
    <property type="protein sequence ID" value="CAI8004350.1"/>
    <property type="molecule type" value="Genomic_DNA"/>
</dbReference>
<dbReference type="Gene3D" id="3.30.9.10">
    <property type="entry name" value="D-Amino Acid Oxidase, subunit A, domain 2"/>
    <property type="match status" value="1"/>
</dbReference>
<dbReference type="PANTHER" id="PTHR13847:SF193">
    <property type="entry name" value="PYRUVATE DEHYDROGENASE PHOSPHATASE REGULATORY SUBUNIT, MITOCHONDRIAL"/>
    <property type="match status" value="1"/>
</dbReference>
<evidence type="ECO:0000313" key="2">
    <source>
        <dbReference type="EMBL" id="CAI8004350.1"/>
    </source>
</evidence>
<gene>
    <name evidence="2" type="ORF">GBAR_LOCUS3895</name>
</gene>
<dbReference type="PANTHER" id="PTHR13847">
    <property type="entry name" value="SARCOSINE DEHYDROGENASE-RELATED"/>
    <property type="match status" value="1"/>
</dbReference>
<dbReference type="SUPFAM" id="SSF51905">
    <property type="entry name" value="FAD/NAD(P)-binding domain"/>
    <property type="match status" value="1"/>
</dbReference>
<feature type="domain" description="FAD dependent oxidoreductase" evidence="1">
    <location>
        <begin position="26"/>
        <end position="213"/>
    </location>
</feature>
<accession>A0AA35R631</accession>
<dbReference type="SUPFAM" id="SSF54373">
    <property type="entry name" value="FAD-linked reductases, C-terminal domain"/>
    <property type="match status" value="1"/>
</dbReference>
<dbReference type="Pfam" id="PF01266">
    <property type="entry name" value="DAO"/>
    <property type="match status" value="1"/>
</dbReference>
<keyword evidence="3" id="KW-1185">Reference proteome</keyword>
<evidence type="ECO:0000313" key="3">
    <source>
        <dbReference type="Proteomes" id="UP001174909"/>
    </source>
</evidence>